<evidence type="ECO:0000256" key="1">
    <source>
        <dbReference type="SAM" id="Phobius"/>
    </source>
</evidence>
<reference evidence="2" key="1">
    <citation type="submission" date="2022-10" db="EMBL/GenBank/DDBJ databases">
        <title>Culturing micro-colonial fungi from biological soil crusts in the Mojave desert and describing Neophaeococcomyces mojavensis, and introducing the new genera and species Taxawa tesnikishii.</title>
        <authorList>
            <person name="Kurbessoian T."/>
            <person name="Stajich J.E."/>
        </authorList>
    </citation>
    <scope>NUCLEOTIDE SEQUENCE</scope>
    <source>
        <strain evidence="2">TK_35</strain>
    </source>
</reference>
<keyword evidence="1" id="KW-0812">Transmembrane</keyword>
<feature type="transmembrane region" description="Helical" evidence="1">
    <location>
        <begin position="84"/>
        <end position="104"/>
    </location>
</feature>
<keyword evidence="1" id="KW-0472">Membrane</keyword>
<evidence type="ECO:0008006" key="4">
    <source>
        <dbReference type="Google" id="ProtNLM"/>
    </source>
</evidence>
<dbReference type="Pfam" id="PF14087">
    <property type="entry name" value="DUF4267"/>
    <property type="match status" value="1"/>
</dbReference>
<evidence type="ECO:0000313" key="2">
    <source>
        <dbReference type="EMBL" id="KAJ9646890.1"/>
    </source>
</evidence>
<protein>
    <recommendedName>
        <fullName evidence="4">DUF4267 domain-containing protein</fullName>
    </recommendedName>
</protein>
<feature type="transmembrane region" description="Helical" evidence="1">
    <location>
        <begin position="17"/>
        <end position="36"/>
    </location>
</feature>
<dbReference type="Proteomes" id="UP001172681">
    <property type="component" value="Unassembled WGS sequence"/>
</dbReference>
<keyword evidence="1" id="KW-1133">Transmembrane helix</keyword>
<evidence type="ECO:0000313" key="3">
    <source>
        <dbReference type="Proteomes" id="UP001172681"/>
    </source>
</evidence>
<gene>
    <name evidence="2" type="ORF">H2204_000582</name>
</gene>
<sequence length="136" mass="15274">MDTVIPSTNTLPPLHHLIAYAIALMLIGVFIGCLVCPHKIAAAACFPEPADQPMHVFFYLFAVRELCLGLALLVFLSYEYWKSATILLAIVGINGISDFLISGFHGKEDWRTSFYKHGIPTLIGYYGVLRLWQDNW</sequence>
<keyword evidence="3" id="KW-1185">Reference proteome</keyword>
<feature type="transmembrane region" description="Helical" evidence="1">
    <location>
        <begin position="56"/>
        <end position="78"/>
    </location>
</feature>
<proteinExistence type="predicted"/>
<accession>A0AA39D2E4</accession>
<dbReference type="EMBL" id="JAPDRN010000002">
    <property type="protein sequence ID" value="KAJ9646890.1"/>
    <property type="molecule type" value="Genomic_DNA"/>
</dbReference>
<name>A0AA39D2E4_9EURO</name>
<dbReference type="AlphaFoldDB" id="A0AA39D2E4"/>
<dbReference type="InterPro" id="IPR025363">
    <property type="entry name" value="DUF4267"/>
</dbReference>
<comment type="caution">
    <text evidence="2">The sequence shown here is derived from an EMBL/GenBank/DDBJ whole genome shotgun (WGS) entry which is preliminary data.</text>
</comment>
<organism evidence="2 3">
    <name type="scientific">Knufia peltigerae</name>
    <dbReference type="NCBI Taxonomy" id="1002370"/>
    <lineage>
        <taxon>Eukaryota</taxon>
        <taxon>Fungi</taxon>
        <taxon>Dikarya</taxon>
        <taxon>Ascomycota</taxon>
        <taxon>Pezizomycotina</taxon>
        <taxon>Eurotiomycetes</taxon>
        <taxon>Chaetothyriomycetidae</taxon>
        <taxon>Chaetothyriales</taxon>
        <taxon>Trichomeriaceae</taxon>
        <taxon>Knufia</taxon>
    </lineage>
</organism>